<reference evidence="1 2" key="1">
    <citation type="submission" date="2021-06" db="EMBL/GenBank/DDBJ databases">
        <authorList>
            <person name="Kallberg Y."/>
            <person name="Tangrot J."/>
            <person name="Rosling A."/>
        </authorList>
    </citation>
    <scope>NUCLEOTIDE SEQUENCE [LARGE SCALE GENOMIC DNA]</scope>
    <source>
        <strain evidence="1 2">120-4 pot B 10/14</strain>
    </source>
</reference>
<protein>
    <submittedName>
        <fullName evidence="1">29134_t:CDS:1</fullName>
    </submittedName>
</protein>
<evidence type="ECO:0000313" key="1">
    <source>
        <dbReference type="EMBL" id="CAG8835191.1"/>
    </source>
</evidence>
<organism evidence="1 2">
    <name type="scientific">Gigaspora margarita</name>
    <dbReference type="NCBI Taxonomy" id="4874"/>
    <lineage>
        <taxon>Eukaryota</taxon>
        <taxon>Fungi</taxon>
        <taxon>Fungi incertae sedis</taxon>
        <taxon>Mucoromycota</taxon>
        <taxon>Glomeromycotina</taxon>
        <taxon>Glomeromycetes</taxon>
        <taxon>Diversisporales</taxon>
        <taxon>Gigasporaceae</taxon>
        <taxon>Gigaspora</taxon>
    </lineage>
</organism>
<accession>A0ABN7WMM0</accession>
<comment type="caution">
    <text evidence="1">The sequence shown here is derived from an EMBL/GenBank/DDBJ whole genome shotgun (WGS) entry which is preliminary data.</text>
</comment>
<name>A0ABN7WMM0_GIGMA</name>
<dbReference type="EMBL" id="CAJVQB010051002">
    <property type="protein sequence ID" value="CAG8835191.1"/>
    <property type="molecule type" value="Genomic_DNA"/>
</dbReference>
<feature type="non-terminal residue" evidence="1">
    <location>
        <position position="1"/>
    </location>
</feature>
<sequence>ALRHTSGHKVKINNCPKHSGELRFQVQENKATLKTYLAADNVPSRCGA</sequence>
<keyword evidence="2" id="KW-1185">Reference proteome</keyword>
<evidence type="ECO:0000313" key="2">
    <source>
        <dbReference type="Proteomes" id="UP000789901"/>
    </source>
</evidence>
<proteinExistence type="predicted"/>
<gene>
    <name evidence="1" type="ORF">GMARGA_LOCUS32447</name>
</gene>
<dbReference type="Proteomes" id="UP000789901">
    <property type="component" value="Unassembled WGS sequence"/>
</dbReference>